<dbReference type="GO" id="GO:0005524">
    <property type="term" value="F:ATP binding"/>
    <property type="evidence" value="ECO:0007669"/>
    <property type="project" value="UniProtKB-KW"/>
</dbReference>
<dbReference type="PROSITE" id="PS50893">
    <property type="entry name" value="ABC_TRANSPORTER_2"/>
    <property type="match status" value="1"/>
</dbReference>
<dbReference type="Gene3D" id="1.20.1560.10">
    <property type="entry name" value="ABC transporter type 1, transmembrane domain"/>
    <property type="match status" value="2"/>
</dbReference>
<dbReference type="FunFam" id="1.20.1560.10:FF:000210">
    <property type="entry name" value="ATP-binding cassette, sub-family B (MDR/TAP), member 9"/>
    <property type="match status" value="1"/>
</dbReference>
<dbReference type="GO" id="GO:0016887">
    <property type="term" value="F:ATP hydrolysis activity"/>
    <property type="evidence" value="ECO:0007669"/>
    <property type="project" value="InterPro"/>
</dbReference>
<dbReference type="InterPro" id="IPR036640">
    <property type="entry name" value="ABC1_TM_sf"/>
</dbReference>
<dbReference type="GO" id="GO:0015440">
    <property type="term" value="F:ABC-type peptide transporter activity"/>
    <property type="evidence" value="ECO:0007669"/>
    <property type="project" value="InterPro"/>
</dbReference>
<feature type="transmembrane region" description="Helical" evidence="12">
    <location>
        <begin position="218"/>
        <end position="241"/>
    </location>
</feature>
<dbReference type="Pfam" id="PF00005">
    <property type="entry name" value="ABC_tran"/>
    <property type="match status" value="1"/>
</dbReference>
<evidence type="ECO:0000256" key="2">
    <source>
        <dbReference type="ARBA" id="ARBA00006493"/>
    </source>
</evidence>
<dbReference type="SUPFAM" id="SSF52540">
    <property type="entry name" value="P-loop containing nucleoside triphosphate hydrolases"/>
    <property type="match status" value="1"/>
</dbReference>
<dbReference type="PROSITE" id="PS50929">
    <property type="entry name" value="ABC_TM1F"/>
    <property type="match status" value="1"/>
</dbReference>
<dbReference type="InterPro" id="IPR011527">
    <property type="entry name" value="ABC1_TM_dom"/>
</dbReference>
<feature type="transmembrane region" description="Helical" evidence="12">
    <location>
        <begin position="12"/>
        <end position="32"/>
    </location>
</feature>
<evidence type="ECO:0000256" key="10">
    <source>
        <dbReference type="ARBA" id="ARBA00023136"/>
    </source>
</evidence>
<keyword evidence="7" id="KW-0571">Peptide transport</keyword>
<feature type="transmembrane region" description="Helical" evidence="12">
    <location>
        <begin position="261"/>
        <end position="285"/>
    </location>
</feature>
<dbReference type="GeneID" id="106167043"/>
<dbReference type="SUPFAM" id="SSF90123">
    <property type="entry name" value="ABC transporter transmembrane region"/>
    <property type="match status" value="1"/>
</dbReference>
<dbReference type="PROSITE" id="PS00211">
    <property type="entry name" value="ABC_TRANSPORTER_1"/>
    <property type="match status" value="1"/>
</dbReference>
<evidence type="ECO:0000259" key="14">
    <source>
        <dbReference type="PROSITE" id="PS50929"/>
    </source>
</evidence>
<keyword evidence="7" id="KW-0653">Protein transport</keyword>
<feature type="compositionally biased region" description="Basic residues" evidence="11">
    <location>
        <begin position="191"/>
        <end position="200"/>
    </location>
</feature>
<evidence type="ECO:0000256" key="3">
    <source>
        <dbReference type="ARBA" id="ARBA00022448"/>
    </source>
</evidence>
<evidence type="ECO:0000256" key="4">
    <source>
        <dbReference type="ARBA" id="ARBA00022692"/>
    </source>
</evidence>
<dbReference type="InterPro" id="IPR003439">
    <property type="entry name" value="ABC_transporter-like_ATP-bd"/>
</dbReference>
<feature type="transmembrane region" description="Helical" evidence="12">
    <location>
        <begin position="361"/>
        <end position="380"/>
    </location>
</feature>
<proteinExistence type="inferred from homology"/>
<dbReference type="Pfam" id="PF00664">
    <property type="entry name" value="ABC_membrane"/>
    <property type="match status" value="1"/>
</dbReference>
<dbReference type="InterPro" id="IPR017871">
    <property type="entry name" value="ABC_transporter-like_CS"/>
</dbReference>
<evidence type="ECO:0000259" key="13">
    <source>
        <dbReference type="PROSITE" id="PS50893"/>
    </source>
</evidence>
<feature type="transmembrane region" description="Helical" evidence="12">
    <location>
        <begin position="88"/>
        <end position="109"/>
    </location>
</feature>
<dbReference type="PIRSF" id="PIRSF002773">
    <property type="entry name" value="ABC_prm/ATPase_B"/>
    <property type="match status" value="1"/>
</dbReference>
<keyword evidence="6 16" id="KW-0067">ATP-binding</keyword>
<keyword evidence="4 12" id="KW-0812">Transmembrane</keyword>
<evidence type="ECO:0000256" key="12">
    <source>
        <dbReference type="SAM" id="Phobius"/>
    </source>
</evidence>
<protein>
    <submittedName>
        <fullName evidence="16">ATP-binding cassette sub-family B member 9 isoform X2</fullName>
    </submittedName>
</protein>
<evidence type="ECO:0000256" key="1">
    <source>
        <dbReference type="ARBA" id="ARBA00004127"/>
    </source>
</evidence>
<dbReference type="FunFam" id="3.40.50.300:FF:000140">
    <property type="entry name" value="Lipid A export ATP-binding/permease protein MsbA"/>
    <property type="match status" value="1"/>
</dbReference>
<keyword evidence="10 12" id="KW-0472">Membrane</keyword>
<feature type="compositionally biased region" description="Low complexity" evidence="11">
    <location>
        <begin position="802"/>
        <end position="821"/>
    </location>
</feature>
<dbReference type="PANTHER" id="PTHR43394:SF19">
    <property type="entry name" value="ABC TRANSPORTER B FAMILY"/>
    <property type="match status" value="1"/>
</dbReference>
<sequence>MSFNSKKAKCLLFITVIFPVVDVCVTTVLYSHGTGFKEHFTQGFYAYSVFTSLFDVWSLSILRATLLLGLAIGVMCNPKKGVQRAKKVVRVIAVITVILWVCQIIKLLLFSDAVSNLRKPWFWALFCWTLIASVLMFVLWWQVAELKVISKKKYHGINSTIGEREGLINANTTLSSGSEDSEDEEKEHHNGNRHKKKKKKASRTTSIFRLLKLSKDDWPFILAGFFFLLCAAGAEVFLPYYTGQVIDGIVIEQSYEKFTNAIIIMSAISLTAGFAAGSRGCLLLLAMNRLGLRVRNLLFGAIMKQETGFFDKIQTGEITSRLTSDATTMSESVGLNINIFLRSLVKAIGTCVFMFKLSWQLTLVTFIGLPIIIGFSTLYGEYYEKLSKEIQDTLAIANNVAEETCSSMKTVRSFANETAEVQRYKDKLQDSYKLYKKEALAYGAFMWCNEVFELSLTVATLYYGGHLVLNKTMTGGNLVSFILYQLELGDCFEEMGEVFTGLMQAVGASEKVMEYMYREPKIQNDGSHIPGQLDGHIEFCQATFTYPARPDEPALKDVSFQVKPGEVVALVGPSGGGKSSCVNLLEHFYETQSGEVLLDGIPVKQYDHKYLHRKIALVGQEPVLYARSIRENIAYGMEEECSIEEVQLAAKKANAHQFILEMKDGYETQAGEKGLQLSGGQKQRIAIARALLRDPKVLLLDEATSALDAESEHVVQQAIYNNLHNHTVIIVAHRLSTVEKANRIVVIDKGTVVEEGTHKDLLAAGGLYTKLVQRQIMGFDDFANENKAKSDTVKINKKRRSSSSSSDSSSSASVGSPLRKL</sequence>
<dbReference type="SMART" id="SM00382">
    <property type="entry name" value="AAA"/>
    <property type="match status" value="1"/>
</dbReference>
<dbReference type="GO" id="GO:0012505">
    <property type="term" value="C:endomembrane system"/>
    <property type="evidence" value="ECO:0007669"/>
    <property type="project" value="UniProtKB-SubCell"/>
</dbReference>
<comment type="subcellular location">
    <subcellularLocation>
        <location evidence="1">Endomembrane system</location>
        <topology evidence="1">Multi-pass membrane protein</topology>
    </subcellularLocation>
</comment>
<keyword evidence="9 12" id="KW-1133">Transmembrane helix</keyword>
<organism evidence="15 16">
    <name type="scientific">Lingula anatina</name>
    <name type="common">Brachiopod</name>
    <name type="synonym">Lingula unguis</name>
    <dbReference type="NCBI Taxonomy" id="7574"/>
    <lineage>
        <taxon>Eukaryota</taxon>
        <taxon>Metazoa</taxon>
        <taxon>Spiralia</taxon>
        <taxon>Lophotrochozoa</taxon>
        <taxon>Brachiopoda</taxon>
        <taxon>Linguliformea</taxon>
        <taxon>Lingulata</taxon>
        <taxon>Lingulida</taxon>
        <taxon>Linguloidea</taxon>
        <taxon>Lingulidae</taxon>
        <taxon>Lingula</taxon>
    </lineage>
</organism>
<keyword evidence="5" id="KW-0547">Nucleotide-binding</keyword>
<dbReference type="Proteomes" id="UP000085678">
    <property type="component" value="Unplaced"/>
</dbReference>
<evidence type="ECO:0000256" key="9">
    <source>
        <dbReference type="ARBA" id="ARBA00022989"/>
    </source>
</evidence>
<dbReference type="RefSeq" id="XP_013401169.1">
    <property type="nucleotide sequence ID" value="XM_013545715.2"/>
</dbReference>
<dbReference type="OrthoDB" id="6500128at2759"/>
<feature type="transmembrane region" description="Helical" evidence="12">
    <location>
        <begin position="121"/>
        <end position="143"/>
    </location>
</feature>
<accession>A0A1S3IUF9</accession>
<dbReference type="CDD" id="cd18784">
    <property type="entry name" value="ABC_6TM_ABCB9_like"/>
    <property type="match status" value="1"/>
</dbReference>
<evidence type="ECO:0000256" key="8">
    <source>
        <dbReference type="ARBA" id="ARBA00022967"/>
    </source>
</evidence>
<name>A0A1S3IUF9_LINAN</name>
<dbReference type="InterPro" id="IPR039421">
    <property type="entry name" value="Type_1_exporter"/>
</dbReference>
<feature type="domain" description="ABC transmembrane type-1" evidence="14">
    <location>
        <begin position="222"/>
        <end position="504"/>
    </location>
</feature>
<evidence type="ECO:0000313" key="16">
    <source>
        <dbReference type="RefSeq" id="XP_013401169.1"/>
    </source>
</evidence>
<dbReference type="Gene3D" id="3.40.50.300">
    <property type="entry name" value="P-loop containing nucleotide triphosphate hydrolases"/>
    <property type="match status" value="1"/>
</dbReference>
<dbReference type="GO" id="GO:0015421">
    <property type="term" value="F:ABC-type oligopeptide transporter activity"/>
    <property type="evidence" value="ECO:0007669"/>
    <property type="project" value="TreeGrafter"/>
</dbReference>
<comment type="similarity">
    <text evidence="2">Belongs to the ABC transporter superfamily. ABCB family. MHC peptide exporter (TC 3.A.1.209) subfamily.</text>
</comment>
<evidence type="ECO:0000256" key="6">
    <source>
        <dbReference type="ARBA" id="ARBA00022840"/>
    </source>
</evidence>
<keyword evidence="8" id="KW-1278">Translocase</keyword>
<feature type="domain" description="ABC transporter" evidence="13">
    <location>
        <begin position="537"/>
        <end position="774"/>
    </location>
</feature>
<feature type="transmembrane region" description="Helical" evidence="12">
    <location>
        <begin position="44"/>
        <end position="76"/>
    </location>
</feature>
<keyword evidence="15" id="KW-1185">Reference proteome</keyword>
<dbReference type="InterPro" id="IPR003593">
    <property type="entry name" value="AAA+_ATPase"/>
</dbReference>
<dbReference type="InterPro" id="IPR030254">
    <property type="entry name" value="ABCB9_6-TMD"/>
</dbReference>
<dbReference type="CDD" id="cd03249">
    <property type="entry name" value="ABC_MTABC3_MDL1_MDL2"/>
    <property type="match status" value="1"/>
</dbReference>
<dbReference type="PANTHER" id="PTHR43394">
    <property type="entry name" value="ATP-DEPENDENT PERMEASE MDL1, MITOCHONDRIAL"/>
    <property type="match status" value="1"/>
</dbReference>
<reference evidence="16" key="1">
    <citation type="submission" date="2025-08" db="UniProtKB">
        <authorList>
            <consortium name="RefSeq"/>
        </authorList>
    </citation>
    <scope>IDENTIFICATION</scope>
    <source>
        <tissue evidence="16">Gonads</tissue>
    </source>
</reference>
<evidence type="ECO:0000256" key="7">
    <source>
        <dbReference type="ARBA" id="ARBA00022856"/>
    </source>
</evidence>
<feature type="region of interest" description="Disordered" evidence="11">
    <location>
        <begin position="174"/>
        <end position="200"/>
    </location>
</feature>
<keyword evidence="3" id="KW-0813">Transport</keyword>
<dbReference type="GO" id="GO:0005765">
    <property type="term" value="C:lysosomal membrane"/>
    <property type="evidence" value="ECO:0007669"/>
    <property type="project" value="InterPro"/>
</dbReference>
<evidence type="ECO:0000256" key="5">
    <source>
        <dbReference type="ARBA" id="ARBA00022741"/>
    </source>
</evidence>
<gene>
    <name evidence="16" type="primary">LOC106167043</name>
</gene>
<feature type="region of interest" description="Disordered" evidence="11">
    <location>
        <begin position="790"/>
        <end position="821"/>
    </location>
</feature>
<evidence type="ECO:0000256" key="11">
    <source>
        <dbReference type="SAM" id="MobiDB-lite"/>
    </source>
</evidence>
<dbReference type="AlphaFoldDB" id="A0A1S3IUF9"/>
<evidence type="ECO:0000313" key="15">
    <source>
        <dbReference type="Proteomes" id="UP000085678"/>
    </source>
</evidence>
<dbReference type="InterPro" id="IPR027417">
    <property type="entry name" value="P-loop_NTPase"/>
</dbReference>